<dbReference type="PROSITE" id="PS51257">
    <property type="entry name" value="PROKAR_LIPOPROTEIN"/>
    <property type="match status" value="1"/>
</dbReference>
<keyword evidence="1" id="KW-0175">Coiled coil</keyword>
<evidence type="ECO:0000256" key="2">
    <source>
        <dbReference type="SAM" id="MobiDB-lite"/>
    </source>
</evidence>
<evidence type="ECO:0000313" key="3">
    <source>
        <dbReference type="EMBL" id="KAK4817496.1"/>
    </source>
</evidence>
<keyword evidence="4" id="KW-1185">Reference proteome</keyword>
<feature type="compositionally biased region" description="Basic and acidic residues" evidence="2">
    <location>
        <begin position="53"/>
        <end position="62"/>
    </location>
</feature>
<evidence type="ECO:0000313" key="4">
    <source>
        <dbReference type="Proteomes" id="UP001333110"/>
    </source>
</evidence>
<feature type="compositionally biased region" description="Basic residues" evidence="2">
    <location>
        <begin position="78"/>
        <end position="87"/>
    </location>
</feature>
<dbReference type="AlphaFoldDB" id="A0AAN7N4B6"/>
<sequence length="155" mass="17673">MDKASFQQPPLQAGLAGCRLRVRRGSPQGQAEPKRHTTGRAQRGGKPAGRKAARSEREDRKGRAGRYSLLPDFAASRRSGRWASLRRSKADDGPDAARRVAELDRRAVAQEQLAQIKERKHPANLAKLEDKREQIQRLNQLYQLEIQRRMEKEQE</sequence>
<organism evidence="3 4">
    <name type="scientific">Mycteria americana</name>
    <name type="common">Wood stork</name>
    <dbReference type="NCBI Taxonomy" id="33587"/>
    <lineage>
        <taxon>Eukaryota</taxon>
        <taxon>Metazoa</taxon>
        <taxon>Chordata</taxon>
        <taxon>Craniata</taxon>
        <taxon>Vertebrata</taxon>
        <taxon>Euteleostomi</taxon>
        <taxon>Archelosauria</taxon>
        <taxon>Archosauria</taxon>
        <taxon>Dinosauria</taxon>
        <taxon>Saurischia</taxon>
        <taxon>Theropoda</taxon>
        <taxon>Coelurosauria</taxon>
        <taxon>Aves</taxon>
        <taxon>Neognathae</taxon>
        <taxon>Neoaves</taxon>
        <taxon>Aequornithes</taxon>
        <taxon>Ciconiiformes</taxon>
        <taxon>Ciconiidae</taxon>
        <taxon>Mycteria</taxon>
    </lineage>
</organism>
<gene>
    <name evidence="3" type="ORF">QYF61_016503</name>
</gene>
<dbReference type="EMBL" id="JAUNZN010000008">
    <property type="protein sequence ID" value="KAK4817496.1"/>
    <property type="molecule type" value="Genomic_DNA"/>
</dbReference>
<feature type="compositionally biased region" description="Basic and acidic residues" evidence="2">
    <location>
        <begin position="88"/>
        <end position="98"/>
    </location>
</feature>
<proteinExistence type="predicted"/>
<accession>A0AAN7N4B6</accession>
<protein>
    <submittedName>
        <fullName evidence="3">Uncharacterized protein</fullName>
    </submittedName>
</protein>
<feature type="compositionally biased region" description="Polar residues" evidence="2">
    <location>
        <begin position="1"/>
        <end position="10"/>
    </location>
</feature>
<comment type="caution">
    <text evidence="3">The sequence shown here is derived from an EMBL/GenBank/DDBJ whole genome shotgun (WGS) entry which is preliminary data.</text>
</comment>
<evidence type="ECO:0000256" key="1">
    <source>
        <dbReference type="SAM" id="Coils"/>
    </source>
</evidence>
<feature type="region of interest" description="Disordered" evidence="2">
    <location>
        <begin position="1"/>
        <end position="98"/>
    </location>
</feature>
<feature type="coiled-coil region" evidence="1">
    <location>
        <begin position="125"/>
        <end position="155"/>
    </location>
</feature>
<name>A0AAN7N4B6_MYCAM</name>
<dbReference type="Proteomes" id="UP001333110">
    <property type="component" value="Unassembled WGS sequence"/>
</dbReference>
<reference evidence="3 4" key="1">
    <citation type="journal article" date="2023" name="J. Hered.">
        <title>Chromosome-level genome of the wood stork (Mycteria americana) provides insight into avian chromosome evolution.</title>
        <authorList>
            <person name="Flamio R. Jr."/>
            <person name="Ramstad K.M."/>
        </authorList>
    </citation>
    <scope>NUCLEOTIDE SEQUENCE [LARGE SCALE GENOMIC DNA]</scope>
    <source>
        <strain evidence="3">JAX WOST 10</strain>
    </source>
</reference>